<feature type="compositionally biased region" description="Low complexity" evidence="1">
    <location>
        <begin position="318"/>
        <end position="328"/>
    </location>
</feature>
<feature type="region of interest" description="Disordered" evidence="1">
    <location>
        <begin position="487"/>
        <end position="533"/>
    </location>
</feature>
<protein>
    <recommendedName>
        <fullName evidence="4">ZAD domain-containing protein</fullName>
    </recommendedName>
</protein>
<feature type="compositionally biased region" description="Low complexity" evidence="1">
    <location>
        <begin position="11"/>
        <end position="22"/>
    </location>
</feature>
<dbReference type="EMBL" id="VCGU01000459">
    <property type="protein sequence ID" value="TRY60921.1"/>
    <property type="molecule type" value="Genomic_DNA"/>
</dbReference>
<dbReference type="PROSITE" id="PS51257">
    <property type="entry name" value="PROKAR_LIPOPROTEIN"/>
    <property type="match status" value="1"/>
</dbReference>
<proteinExistence type="predicted"/>
<keyword evidence="3" id="KW-1185">Reference proteome</keyword>
<dbReference type="OrthoDB" id="10629158at2759"/>
<accession>A0A553N651</accession>
<name>A0A553N651_TIGCA</name>
<feature type="region of interest" description="Disordered" evidence="1">
    <location>
        <begin position="582"/>
        <end position="740"/>
    </location>
</feature>
<evidence type="ECO:0000256" key="1">
    <source>
        <dbReference type="SAM" id="MobiDB-lite"/>
    </source>
</evidence>
<comment type="caution">
    <text evidence="2">The sequence shown here is derived from an EMBL/GenBank/DDBJ whole genome shotgun (WGS) entry which is preliminary data.</text>
</comment>
<feature type="region of interest" description="Disordered" evidence="1">
    <location>
        <begin position="362"/>
        <end position="389"/>
    </location>
</feature>
<feature type="region of interest" description="Disordered" evidence="1">
    <location>
        <begin position="1"/>
        <end position="22"/>
    </location>
</feature>
<feature type="region of interest" description="Disordered" evidence="1">
    <location>
        <begin position="312"/>
        <end position="344"/>
    </location>
</feature>
<evidence type="ECO:0000313" key="2">
    <source>
        <dbReference type="EMBL" id="TRY60921.1"/>
    </source>
</evidence>
<feature type="compositionally biased region" description="Basic and acidic residues" evidence="1">
    <location>
        <begin position="653"/>
        <end position="667"/>
    </location>
</feature>
<feature type="compositionally biased region" description="Basic and acidic residues" evidence="1">
    <location>
        <begin position="420"/>
        <end position="437"/>
    </location>
</feature>
<dbReference type="Proteomes" id="UP000318571">
    <property type="component" value="Chromosome 8"/>
</dbReference>
<dbReference type="AlphaFoldDB" id="A0A553N651"/>
<feature type="compositionally biased region" description="Low complexity" evidence="1">
    <location>
        <begin position="670"/>
        <end position="685"/>
    </location>
</feature>
<organism evidence="2 3">
    <name type="scientific">Tigriopus californicus</name>
    <name type="common">Marine copepod</name>
    <dbReference type="NCBI Taxonomy" id="6832"/>
    <lineage>
        <taxon>Eukaryota</taxon>
        <taxon>Metazoa</taxon>
        <taxon>Ecdysozoa</taxon>
        <taxon>Arthropoda</taxon>
        <taxon>Crustacea</taxon>
        <taxon>Multicrustacea</taxon>
        <taxon>Hexanauplia</taxon>
        <taxon>Copepoda</taxon>
        <taxon>Harpacticoida</taxon>
        <taxon>Harpacticidae</taxon>
        <taxon>Tigriopus</taxon>
    </lineage>
</organism>
<evidence type="ECO:0008006" key="4">
    <source>
        <dbReference type="Google" id="ProtNLM"/>
    </source>
</evidence>
<feature type="compositionally biased region" description="Basic and acidic residues" evidence="1">
    <location>
        <begin position="498"/>
        <end position="510"/>
    </location>
</feature>
<gene>
    <name evidence="2" type="ORF">TCAL_03200</name>
</gene>
<reference evidence="2 3" key="1">
    <citation type="journal article" date="2018" name="Nat. Ecol. Evol.">
        <title>Genomic signatures of mitonuclear coevolution across populations of Tigriopus californicus.</title>
        <authorList>
            <person name="Barreto F.S."/>
            <person name="Watson E.T."/>
            <person name="Lima T.G."/>
            <person name="Willett C.S."/>
            <person name="Edmands S."/>
            <person name="Li W."/>
            <person name="Burton R.S."/>
        </authorList>
    </citation>
    <scope>NUCLEOTIDE SEQUENCE [LARGE SCALE GENOMIC DNA]</scope>
    <source>
        <strain evidence="2 3">San Diego</strain>
    </source>
</reference>
<sequence>MSLLRSDNPMSSTSSVASCSSSINEPLPPNKYLMKTLCFSKKSMSMPSKEEYSRLLSCGLGARKWQVNLDLDSKIFQLTLLNIYPRLSTVSNYSLWTINKNKTFEKLPQKVDTPSRIRAYLGSQFSGCLVIMPSEEISLGPSPTVNGVETDVGVRNAYKSSLSRDKSRITNTCERNGLSYPNNSSQYSQATNTLNSLHSRSICLLCGRMAKQLGSSAFYNIDTHMLNSESGGETIAARLKEIIRVTLPRKKLIPSEEICKKCFRQLNEIDYLENQLKSAKDEVVNNFFHTVSKISRMDPHVLHQNGIAARHHSPVHLASSSATSSTSSGYMEGDLSSLNGSGTNSHADFPLPQRVYIQAGQPGPFHGSILSQRSHGSDSKPGSGESYRHSGLNLVPVNLNYQSSASAVAAVMAAAAAVKEQRHAESDDEEATKREPLSYKMYVANERHSSSRNLGGGEDLSAHALVTHAAGRLAAHEEQNEADLLRKAEDDDQSQIEEAEKHQKREDLTKEAQNLSQTQTEAQDGDGDDEEDTHRKRYYGSLWQRHLKQKAQESYRRQLQEAETPDTTYLSYNRVLHHYRRQMAQSREASVEVNGSDRSTSDSPEGSSPSPVSPSQSIEPESKNNSNRWTTASSSSMHVGDHNRPWKKRYREKTHDASIDLNTEPKVKSYRSSSSPESAKSSSNEPESKDGQSMSNSNTDSGLGGSDEDSGESNSNEQMSLTEVKETGSDLTDLPIRMKS</sequence>
<feature type="compositionally biased region" description="Polar residues" evidence="1">
    <location>
        <begin position="623"/>
        <end position="637"/>
    </location>
</feature>
<feature type="compositionally biased region" description="Low complexity" evidence="1">
    <location>
        <begin position="601"/>
        <end position="619"/>
    </location>
</feature>
<evidence type="ECO:0000313" key="3">
    <source>
        <dbReference type="Proteomes" id="UP000318571"/>
    </source>
</evidence>
<feature type="region of interest" description="Disordered" evidence="1">
    <location>
        <begin position="420"/>
        <end position="439"/>
    </location>
</feature>